<evidence type="ECO:0000256" key="1">
    <source>
        <dbReference type="ARBA" id="ARBA00005417"/>
    </source>
</evidence>
<dbReference type="PANTHER" id="PTHR46743">
    <property type="entry name" value="TEICHOIC ACIDS EXPORT ATP-BINDING PROTEIN TAGH"/>
    <property type="match status" value="1"/>
</dbReference>
<dbReference type="InterPro" id="IPR003439">
    <property type="entry name" value="ABC_transporter-like_ATP-bd"/>
</dbReference>
<keyword evidence="3" id="KW-0547">Nucleotide-binding</keyword>
<dbReference type="AlphaFoldDB" id="A0A9X2HDB9"/>
<dbReference type="GO" id="GO:0016020">
    <property type="term" value="C:membrane"/>
    <property type="evidence" value="ECO:0007669"/>
    <property type="project" value="InterPro"/>
</dbReference>
<dbReference type="GO" id="GO:0016887">
    <property type="term" value="F:ATP hydrolysis activity"/>
    <property type="evidence" value="ECO:0007669"/>
    <property type="project" value="InterPro"/>
</dbReference>
<sequence length="274" mass="29276">MAGTEDHRGETSILVDSVSLTYTSTSGSSPLSRFRPGQGRARRTQVHAVRDVSFSVTRGEFVGLVGRNGSGKSSLLRVIAGVEPATSGTVYARSTPTLIGVSAALIGEMTGSENITLGCLAMGLSPAEVERARPAVEELAGLGAAIERPMKTYSSGMGARLRFAISRASHPEILLIDEALSTGDASFADRSRRAMDEALEDAGTIFLVSHAAQTIEELCTRAIWLEQGRLVMDGPAEEVARQYRWFAHVLAEGDEEKALGLLNDAHAENRRQYG</sequence>
<dbReference type="Pfam" id="PF00005">
    <property type="entry name" value="ABC_tran"/>
    <property type="match status" value="1"/>
</dbReference>
<dbReference type="InterPro" id="IPR050683">
    <property type="entry name" value="Bact_Polysacc_Export_ATP-bd"/>
</dbReference>
<dbReference type="Proteomes" id="UP001139502">
    <property type="component" value="Unassembled WGS sequence"/>
</dbReference>
<dbReference type="SMART" id="SM00382">
    <property type="entry name" value="AAA"/>
    <property type="match status" value="1"/>
</dbReference>
<keyword evidence="2" id="KW-0813">Transport</keyword>
<dbReference type="GO" id="GO:0140359">
    <property type="term" value="F:ABC-type transporter activity"/>
    <property type="evidence" value="ECO:0007669"/>
    <property type="project" value="InterPro"/>
</dbReference>
<evidence type="ECO:0000313" key="7">
    <source>
        <dbReference type="Proteomes" id="UP001139502"/>
    </source>
</evidence>
<dbReference type="InterPro" id="IPR003593">
    <property type="entry name" value="AAA+_ATPase"/>
</dbReference>
<dbReference type="GO" id="GO:0005524">
    <property type="term" value="F:ATP binding"/>
    <property type="evidence" value="ECO:0007669"/>
    <property type="project" value="UniProtKB-KW"/>
</dbReference>
<dbReference type="RefSeq" id="WP_254166745.1">
    <property type="nucleotide sequence ID" value="NZ_JANAFB010000020.1"/>
</dbReference>
<name>A0A9X2HDB9_9MICC</name>
<organism evidence="6 7">
    <name type="scientific">Rothia santali</name>
    <dbReference type="NCBI Taxonomy" id="2949643"/>
    <lineage>
        <taxon>Bacteria</taxon>
        <taxon>Bacillati</taxon>
        <taxon>Actinomycetota</taxon>
        <taxon>Actinomycetes</taxon>
        <taxon>Micrococcales</taxon>
        <taxon>Micrococcaceae</taxon>
        <taxon>Rothia</taxon>
    </lineage>
</organism>
<evidence type="ECO:0000313" key="6">
    <source>
        <dbReference type="EMBL" id="MCP3426195.1"/>
    </source>
</evidence>
<dbReference type="EMBL" id="JANAFB010000020">
    <property type="protein sequence ID" value="MCP3426195.1"/>
    <property type="molecule type" value="Genomic_DNA"/>
</dbReference>
<dbReference type="InterPro" id="IPR027417">
    <property type="entry name" value="P-loop_NTPase"/>
</dbReference>
<gene>
    <name evidence="6" type="ORF">NBM05_09290</name>
</gene>
<evidence type="ECO:0000256" key="4">
    <source>
        <dbReference type="ARBA" id="ARBA00022840"/>
    </source>
</evidence>
<evidence type="ECO:0000256" key="2">
    <source>
        <dbReference type="ARBA" id="ARBA00022448"/>
    </source>
</evidence>
<feature type="domain" description="ABC transporter" evidence="5">
    <location>
        <begin position="15"/>
        <end position="252"/>
    </location>
</feature>
<evidence type="ECO:0000259" key="5">
    <source>
        <dbReference type="PROSITE" id="PS50893"/>
    </source>
</evidence>
<reference evidence="6" key="1">
    <citation type="submission" date="2022-06" db="EMBL/GenBank/DDBJ databases">
        <title>Rothia sp. isolated from sandalwood seedling.</title>
        <authorList>
            <person name="Tuikhar N."/>
            <person name="Kirdat K."/>
            <person name="Thorat V."/>
            <person name="Swetha P."/>
            <person name="Padma S."/>
            <person name="Sundararaj R."/>
            <person name="Yadav A."/>
        </authorList>
    </citation>
    <scope>NUCLEOTIDE SEQUENCE</scope>
    <source>
        <strain evidence="6">AR01</strain>
    </source>
</reference>
<dbReference type="Gene3D" id="3.40.50.300">
    <property type="entry name" value="P-loop containing nucleotide triphosphate hydrolases"/>
    <property type="match status" value="1"/>
</dbReference>
<comment type="caution">
    <text evidence="6">The sequence shown here is derived from an EMBL/GenBank/DDBJ whole genome shotgun (WGS) entry which is preliminary data.</text>
</comment>
<proteinExistence type="inferred from homology"/>
<keyword evidence="4 6" id="KW-0067">ATP-binding</keyword>
<evidence type="ECO:0000256" key="3">
    <source>
        <dbReference type="ARBA" id="ARBA00022741"/>
    </source>
</evidence>
<dbReference type="SUPFAM" id="SSF52540">
    <property type="entry name" value="P-loop containing nucleoside triphosphate hydrolases"/>
    <property type="match status" value="1"/>
</dbReference>
<dbReference type="PANTHER" id="PTHR46743:SF2">
    <property type="entry name" value="TEICHOIC ACIDS EXPORT ATP-BINDING PROTEIN TAGH"/>
    <property type="match status" value="1"/>
</dbReference>
<comment type="similarity">
    <text evidence="1">Belongs to the ABC transporter superfamily.</text>
</comment>
<keyword evidence="7" id="KW-1185">Reference proteome</keyword>
<accession>A0A9X2HDB9</accession>
<dbReference type="InterPro" id="IPR015860">
    <property type="entry name" value="ABC_transpr_TagH-like"/>
</dbReference>
<dbReference type="PROSITE" id="PS50893">
    <property type="entry name" value="ABC_TRANSPORTER_2"/>
    <property type="match status" value="1"/>
</dbReference>
<dbReference type="CDD" id="cd03220">
    <property type="entry name" value="ABC_KpsT_Wzt"/>
    <property type="match status" value="1"/>
</dbReference>
<protein>
    <submittedName>
        <fullName evidence="6">ABC transporter ATP-binding protein</fullName>
    </submittedName>
</protein>